<name>A0A195FF71_9HYME</name>
<proteinExistence type="predicted"/>
<dbReference type="Proteomes" id="UP000078541">
    <property type="component" value="Unassembled WGS sequence"/>
</dbReference>
<feature type="region of interest" description="Disordered" evidence="1">
    <location>
        <begin position="95"/>
        <end position="117"/>
    </location>
</feature>
<evidence type="ECO:0000313" key="3">
    <source>
        <dbReference type="Proteomes" id="UP000078541"/>
    </source>
</evidence>
<feature type="compositionally biased region" description="Basic and acidic residues" evidence="1">
    <location>
        <begin position="102"/>
        <end position="117"/>
    </location>
</feature>
<dbReference type="EMBL" id="KQ981610">
    <property type="protein sequence ID" value="KYN39340.1"/>
    <property type="molecule type" value="Genomic_DNA"/>
</dbReference>
<keyword evidence="3" id="KW-1185">Reference proteome</keyword>
<feature type="compositionally biased region" description="Gly residues" evidence="1">
    <location>
        <begin position="218"/>
        <end position="228"/>
    </location>
</feature>
<evidence type="ECO:0000256" key="1">
    <source>
        <dbReference type="SAM" id="MobiDB-lite"/>
    </source>
</evidence>
<protein>
    <submittedName>
        <fullName evidence="2">Uncharacterized protein</fullName>
    </submittedName>
</protein>
<gene>
    <name evidence="2" type="ORF">ALC56_06266</name>
</gene>
<accession>A0A195FF71</accession>
<feature type="region of interest" description="Disordered" evidence="1">
    <location>
        <begin position="143"/>
        <end position="184"/>
    </location>
</feature>
<feature type="compositionally biased region" description="Basic residues" evidence="1">
    <location>
        <begin position="149"/>
        <end position="159"/>
    </location>
</feature>
<feature type="compositionally biased region" description="Basic and acidic residues" evidence="1">
    <location>
        <begin position="203"/>
        <end position="217"/>
    </location>
</feature>
<dbReference type="AlphaFoldDB" id="A0A195FF71"/>
<organism evidence="2 3">
    <name type="scientific">Trachymyrmex septentrionalis</name>
    <dbReference type="NCBI Taxonomy" id="34720"/>
    <lineage>
        <taxon>Eukaryota</taxon>
        <taxon>Metazoa</taxon>
        <taxon>Ecdysozoa</taxon>
        <taxon>Arthropoda</taxon>
        <taxon>Hexapoda</taxon>
        <taxon>Insecta</taxon>
        <taxon>Pterygota</taxon>
        <taxon>Neoptera</taxon>
        <taxon>Endopterygota</taxon>
        <taxon>Hymenoptera</taxon>
        <taxon>Apocrita</taxon>
        <taxon>Aculeata</taxon>
        <taxon>Formicoidea</taxon>
        <taxon>Formicidae</taxon>
        <taxon>Myrmicinae</taxon>
        <taxon>Trachymyrmex</taxon>
    </lineage>
</organism>
<evidence type="ECO:0000313" key="2">
    <source>
        <dbReference type="EMBL" id="KYN39340.1"/>
    </source>
</evidence>
<feature type="region of interest" description="Disordered" evidence="1">
    <location>
        <begin position="200"/>
        <end position="243"/>
    </location>
</feature>
<sequence length="243" mass="26407">MRHPSKTHQFCPLLALFPLTPRHPPSRRWSAPDEPGAPLFCRFIFFTPPPPPLFFLRSIPRGRHNARIAVKRWRKCGGKNGIFDDGSATDINDHNANASQDCLEKDNGSDLVSEGRPREERAEFIITSASSRYVVGKMARGEGLEASRTGRRPRERRPCRASPESSPIPRSAVSSAVKTSNERGKIGRLGGVVEGIAKTWAAKGEKDGRQNGRRRGEGGGGGGGGGRRSVGTYAASNWVPKGT</sequence>
<reference evidence="2 3" key="1">
    <citation type="submission" date="2016-03" db="EMBL/GenBank/DDBJ databases">
        <title>Trachymyrmex septentrionalis WGS genome.</title>
        <authorList>
            <person name="Nygaard S."/>
            <person name="Hu H."/>
            <person name="Boomsma J."/>
            <person name="Zhang G."/>
        </authorList>
    </citation>
    <scope>NUCLEOTIDE SEQUENCE [LARGE SCALE GENOMIC DNA]</scope>
    <source>
        <strain evidence="2">Tsep2-gDNA-1</strain>
        <tissue evidence="2">Whole body</tissue>
    </source>
</reference>